<name>A0AAF3J1U6_9BILA</name>
<dbReference type="WBParaSite" id="MBELARI_LOCUS10953">
    <property type="protein sequence ID" value="MBELARI_LOCUS10953"/>
    <property type="gene ID" value="MBELARI_LOCUS10953"/>
</dbReference>
<evidence type="ECO:0000313" key="2">
    <source>
        <dbReference type="Proteomes" id="UP000887575"/>
    </source>
</evidence>
<sequence length="367" mass="41532">MSVPRFAVVKLKEGTDTVELYSILVKHGYLEVSFVEKLRDAPQYEETNDNKSTSKRKRNENGPISESNSPVPNDEMITVPEKKSTEKHPFLSNALKVGDCLKAILETSKKANSSKNKPNGNGKSISQSLRNDLVKQETDEVEASSSSTSTYADDFHSETSPKATATIIEKNFNTENEQLLLLELNKVFQESKKCHVKLKISRMHCIRYHLAMHWKQKQFSCSKCAHSSHLNGNVKIHIKSNHPDGADVLENITDEMVEGWCQFAFECFPQHADKVVRLLKQRHNERKNLNKKRVDHDLLEAINKLAPTFMSSIDDDGSRGEERDEVESQSDDTHTDPHHNSPNTSFSSSFSEQTTIPSSLMQHLRAV</sequence>
<feature type="region of interest" description="Disordered" evidence="1">
    <location>
        <begin position="133"/>
        <end position="159"/>
    </location>
</feature>
<keyword evidence="2" id="KW-1185">Reference proteome</keyword>
<feature type="compositionally biased region" description="Polar residues" evidence="1">
    <location>
        <begin position="62"/>
        <end position="71"/>
    </location>
</feature>
<evidence type="ECO:0000256" key="1">
    <source>
        <dbReference type="SAM" id="MobiDB-lite"/>
    </source>
</evidence>
<evidence type="ECO:0008006" key="4">
    <source>
        <dbReference type="Google" id="ProtNLM"/>
    </source>
</evidence>
<feature type="region of interest" description="Disordered" evidence="1">
    <location>
        <begin position="310"/>
        <end position="367"/>
    </location>
</feature>
<organism evidence="2 3">
    <name type="scientific">Mesorhabditis belari</name>
    <dbReference type="NCBI Taxonomy" id="2138241"/>
    <lineage>
        <taxon>Eukaryota</taxon>
        <taxon>Metazoa</taxon>
        <taxon>Ecdysozoa</taxon>
        <taxon>Nematoda</taxon>
        <taxon>Chromadorea</taxon>
        <taxon>Rhabditida</taxon>
        <taxon>Rhabditina</taxon>
        <taxon>Rhabditomorpha</taxon>
        <taxon>Rhabditoidea</taxon>
        <taxon>Rhabditidae</taxon>
        <taxon>Mesorhabditinae</taxon>
        <taxon>Mesorhabditis</taxon>
    </lineage>
</organism>
<evidence type="ECO:0000313" key="3">
    <source>
        <dbReference type="WBParaSite" id="MBELARI_LOCUS10953"/>
    </source>
</evidence>
<dbReference type="Proteomes" id="UP000887575">
    <property type="component" value="Unassembled WGS sequence"/>
</dbReference>
<proteinExistence type="predicted"/>
<dbReference type="AlphaFoldDB" id="A0AAF3J1U6"/>
<feature type="compositionally biased region" description="Polar residues" evidence="1">
    <location>
        <begin position="352"/>
        <end position="361"/>
    </location>
</feature>
<reference evidence="3" key="1">
    <citation type="submission" date="2024-02" db="UniProtKB">
        <authorList>
            <consortium name="WormBaseParasite"/>
        </authorList>
    </citation>
    <scope>IDENTIFICATION</scope>
</reference>
<accession>A0AAF3J1U6</accession>
<feature type="region of interest" description="Disordered" evidence="1">
    <location>
        <begin position="43"/>
        <end position="76"/>
    </location>
</feature>
<feature type="compositionally biased region" description="Low complexity" evidence="1">
    <location>
        <begin position="340"/>
        <end position="351"/>
    </location>
</feature>
<protein>
    <recommendedName>
        <fullName evidence="4">C2H2-type domain-containing protein</fullName>
    </recommendedName>
</protein>